<keyword evidence="2" id="KW-1185">Reference proteome</keyword>
<dbReference type="EMBL" id="JAPCWZ010000007">
    <property type="protein sequence ID" value="KAK8856071.1"/>
    <property type="molecule type" value="Genomic_DNA"/>
</dbReference>
<organism evidence="1 2">
    <name type="scientific">Apiospora arundinis</name>
    <dbReference type="NCBI Taxonomy" id="335852"/>
    <lineage>
        <taxon>Eukaryota</taxon>
        <taxon>Fungi</taxon>
        <taxon>Dikarya</taxon>
        <taxon>Ascomycota</taxon>
        <taxon>Pezizomycotina</taxon>
        <taxon>Sordariomycetes</taxon>
        <taxon>Xylariomycetidae</taxon>
        <taxon>Amphisphaeriales</taxon>
        <taxon>Apiosporaceae</taxon>
        <taxon>Apiospora</taxon>
    </lineage>
</organism>
<gene>
    <name evidence="1" type="ORF">PGQ11_011983</name>
</gene>
<evidence type="ECO:0000313" key="1">
    <source>
        <dbReference type="EMBL" id="KAK8856071.1"/>
    </source>
</evidence>
<name>A0ABR2I181_9PEZI</name>
<dbReference type="Proteomes" id="UP001390339">
    <property type="component" value="Unassembled WGS sequence"/>
</dbReference>
<reference evidence="1 2" key="1">
    <citation type="journal article" date="2024" name="IMA Fungus">
        <title>Apiospora arundinis, a panoply of carbohydrate-active enzymes and secondary metabolites.</title>
        <authorList>
            <person name="Sorensen T."/>
            <person name="Petersen C."/>
            <person name="Muurmann A.T."/>
            <person name="Christiansen J.V."/>
            <person name="Brundto M.L."/>
            <person name="Overgaard C.K."/>
            <person name="Boysen A.T."/>
            <person name="Wollenberg R.D."/>
            <person name="Larsen T.O."/>
            <person name="Sorensen J.L."/>
            <person name="Nielsen K.L."/>
            <person name="Sondergaard T.E."/>
        </authorList>
    </citation>
    <scope>NUCLEOTIDE SEQUENCE [LARGE SCALE GENOMIC DNA]</scope>
    <source>
        <strain evidence="1 2">AAU 773</strain>
    </source>
</reference>
<protein>
    <submittedName>
        <fullName evidence="1">Uncharacterized protein</fullName>
    </submittedName>
</protein>
<evidence type="ECO:0000313" key="2">
    <source>
        <dbReference type="Proteomes" id="UP001390339"/>
    </source>
</evidence>
<comment type="caution">
    <text evidence="1">The sequence shown here is derived from an EMBL/GenBank/DDBJ whole genome shotgun (WGS) entry which is preliminary data.</text>
</comment>
<proteinExistence type="predicted"/>
<accession>A0ABR2I181</accession>
<sequence length="78" mass="8853">MLSDRNDRNIVPGTSPTLDQNLRIKNVGREAIFDKVKTPLPYGKEERATAIATKFREIDSMIAEIATREKMSRETMGE</sequence>